<accession>B3E2X1</accession>
<dbReference type="eggNOG" id="COG0834">
    <property type="taxonomic scope" value="Bacteria"/>
</dbReference>
<evidence type="ECO:0000256" key="1">
    <source>
        <dbReference type="SAM" id="SignalP"/>
    </source>
</evidence>
<dbReference type="HOGENOM" id="CLU_086353_0_0_7"/>
<dbReference type="Proteomes" id="UP000002420">
    <property type="component" value="Chromosome"/>
</dbReference>
<organism evidence="2 3">
    <name type="scientific">Trichlorobacter lovleyi (strain ATCC BAA-1151 / DSM 17278 / SZ)</name>
    <name type="common">Geobacter lovleyi</name>
    <dbReference type="NCBI Taxonomy" id="398767"/>
    <lineage>
        <taxon>Bacteria</taxon>
        <taxon>Pseudomonadati</taxon>
        <taxon>Thermodesulfobacteriota</taxon>
        <taxon>Desulfuromonadia</taxon>
        <taxon>Geobacterales</taxon>
        <taxon>Geobacteraceae</taxon>
        <taxon>Trichlorobacter</taxon>
    </lineage>
</organism>
<sequence length="253" mass="28371">MEKLIIAFLLMSLTVPAWAAEKKSPQTITAIEYASPEQSVWTTRTYTNGEPANPLLRVAEILFSKAGIPWRSHSYPAARMFKSLQDGTAQFSMLVKAPALQECCLLSHKPVTVLQIRAYHLDGTAPIKNLNDLTGKNIITILGYSYGSLSRFLDDKRNRINKNVVQTHAAAFKMLALRRADYVIDYVGPASEVLVTAPIPDIRWEVLSRQDVHLILAKNYPDAPKVMARLEAIAATIDIERILWEAQQRNMNP</sequence>
<feature type="signal peptide" evidence="1">
    <location>
        <begin position="1"/>
        <end position="19"/>
    </location>
</feature>
<dbReference type="EMBL" id="CP001089">
    <property type="protein sequence ID" value="ACD97231.1"/>
    <property type="molecule type" value="Genomic_DNA"/>
</dbReference>
<dbReference type="Gene3D" id="3.40.190.10">
    <property type="entry name" value="Periplasmic binding protein-like II"/>
    <property type="match status" value="1"/>
</dbReference>
<dbReference type="RefSeq" id="WP_012471549.1">
    <property type="nucleotide sequence ID" value="NC_010814.1"/>
</dbReference>
<evidence type="ECO:0000313" key="3">
    <source>
        <dbReference type="Proteomes" id="UP000002420"/>
    </source>
</evidence>
<dbReference type="STRING" id="398767.Glov_3528"/>
<gene>
    <name evidence="2" type="ordered locus">Glov_3528</name>
</gene>
<feature type="chain" id="PRO_5002785995" evidence="1">
    <location>
        <begin position="20"/>
        <end position="253"/>
    </location>
</feature>
<name>B3E2X1_TRIL1</name>
<evidence type="ECO:0000313" key="2">
    <source>
        <dbReference type="EMBL" id="ACD97231.1"/>
    </source>
</evidence>
<protein>
    <submittedName>
        <fullName evidence="2">ABC-type amino acid transport/signal transduction system</fullName>
    </submittedName>
</protein>
<keyword evidence="1" id="KW-0732">Signal</keyword>
<dbReference type="KEGG" id="glo:Glov_3528"/>
<proteinExistence type="predicted"/>
<keyword evidence="3" id="KW-1185">Reference proteome</keyword>
<dbReference type="AlphaFoldDB" id="B3E2X1"/>
<reference evidence="2 3" key="1">
    <citation type="submission" date="2008-05" db="EMBL/GenBank/DDBJ databases">
        <title>Complete sequence of chromosome of Geobacter lovleyi SZ.</title>
        <authorList>
            <consortium name="US DOE Joint Genome Institute"/>
            <person name="Lucas S."/>
            <person name="Copeland A."/>
            <person name="Lapidus A."/>
            <person name="Glavina del Rio T."/>
            <person name="Dalin E."/>
            <person name="Tice H."/>
            <person name="Bruce D."/>
            <person name="Goodwin L."/>
            <person name="Pitluck S."/>
            <person name="Chertkov O."/>
            <person name="Meincke L."/>
            <person name="Brettin T."/>
            <person name="Detter J.C."/>
            <person name="Han C."/>
            <person name="Tapia R."/>
            <person name="Kuske C.R."/>
            <person name="Schmutz J."/>
            <person name="Larimer F."/>
            <person name="Land M."/>
            <person name="Hauser L."/>
            <person name="Kyrpides N."/>
            <person name="Mikhailova N."/>
            <person name="Sung Y."/>
            <person name="Fletcher K.E."/>
            <person name="Ritalahti K.M."/>
            <person name="Loeffler F.E."/>
            <person name="Richardson P."/>
        </authorList>
    </citation>
    <scope>NUCLEOTIDE SEQUENCE [LARGE SCALE GENOMIC DNA]</scope>
    <source>
        <strain evidence="3">ATCC BAA-1151 / DSM 17278 / SZ</strain>
    </source>
</reference>
<dbReference type="SUPFAM" id="SSF53850">
    <property type="entry name" value="Periplasmic binding protein-like II"/>
    <property type="match status" value="1"/>
</dbReference>
<dbReference type="OrthoDB" id="5416300at2"/>